<dbReference type="PANTHER" id="PTHR42693">
    <property type="entry name" value="ARYLSULFATASE FAMILY MEMBER"/>
    <property type="match status" value="1"/>
</dbReference>
<keyword evidence="2" id="KW-0378">Hydrolase</keyword>
<dbReference type="RefSeq" id="WP_185693813.1">
    <property type="nucleotide sequence ID" value="NZ_JACHVA010000123.1"/>
</dbReference>
<dbReference type="GO" id="GO:0004065">
    <property type="term" value="F:arylsulfatase activity"/>
    <property type="evidence" value="ECO:0007669"/>
    <property type="project" value="TreeGrafter"/>
</dbReference>
<evidence type="ECO:0000256" key="1">
    <source>
        <dbReference type="ARBA" id="ARBA00008779"/>
    </source>
</evidence>
<reference evidence="4 5" key="1">
    <citation type="submission" date="2020-07" db="EMBL/GenBank/DDBJ databases">
        <authorList>
            <person name="Feng X."/>
        </authorList>
    </citation>
    <scope>NUCLEOTIDE SEQUENCE [LARGE SCALE GENOMIC DNA]</scope>
    <source>
        <strain evidence="4 5">JCM14086</strain>
    </source>
</reference>
<comment type="similarity">
    <text evidence="1">Belongs to the sulfatase family.</text>
</comment>
<dbReference type="EMBL" id="JACHVA010000123">
    <property type="protein sequence ID" value="MBC2603176.1"/>
    <property type="molecule type" value="Genomic_DNA"/>
</dbReference>
<evidence type="ECO:0000259" key="3">
    <source>
        <dbReference type="Pfam" id="PF00884"/>
    </source>
</evidence>
<proteinExistence type="inferred from homology"/>
<keyword evidence="5" id="KW-1185">Reference proteome</keyword>
<feature type="domain" description="Sulfatase N-terminal" evidence="3">
    <location>
        <begin position="5"/>
        <end position="311"/>
    </location>
</feature>
<evidence type="ECO:0000313" key="5">
    <source>
        <dbReference type="Proteomes" id="UP000525652"/>
    </source>
</evidence>
<dbReference type="Gene3D" id="3.30.1120.10">
    <property type="match status" value="1"/>
</dbReference>
<dbReference type="PANTHER" id="PTHR42693:SF53">
    <property type="entry name" value="ENDO-4-O-SULFATASE"/>
    <property type="match status" value="1"/>
</dbReference>
<sequence>MSQKPNIILINCDDLGYGDLGCYGSHLNQTPHIDALSRGGMQFTDFYMGSPVCSASRAAMLTGCYPQRVGFGSNPVLFPGDAVGLRSTESTIATQLKSASYATKIIGKWHCGDQPDFLPTRHGFDEYFGIPYSNDMGRQVNNPKNPPLPLVRNETVIQQQPDQRGITERYTDEALQFIRNHQERPFFLYLAHMYVHVPLFVPPQFLNRSQNGAYGAAVECIDWSTGILMDCLKKLGLFENTVILFTSDNGSRALDEGGSNGKCRGTKGTTWEGGQRVPCIIHWPARIQSGRVCSGVARSIDLLPTLSSIANTPTEPAAPIDGVDFSEYLFGQLEEYPNNQFNYYLWHDLEAIRIGHWKLHFSKRKHDKRTPNHELYNLSEDPSETTNVYEQYPDIVRELEERAQEQRERLGDEITGNRGSEVRPIGRVKIPTPLTEYDESHPYMIAMYDLPDMPTMTG</sequence>
<dbReference type="AlphaFoldDB" id="A0A7X1B056"/>
<name>A0A7X1B056_9BACT</name>
<organism evidence="4 5">
    <name type="scientific">Puniceicoccus vermicola</name>
    <dbReference type="NCBI Taxonomy" id="388746"/>
    <lineage>
        <taxon>Bacteria</taxon>
        <taxon>Pseudomonadati</taxon>
        <taxon>Verrucomicrobiota</taxon>
        <taxon>Opitutia</taxon>
        <taxon>Puniceicoccales</taxon>
        <taxon>Puniceicoccaceae</taxon>
        <taxon>Puniceicoccus</taxon>
    </lineage>
</organism>
<evidence type="ECO:0000256" key="2">
    <source>
        <dbReference type="ARBA" id="ARBA00022801"/>
    </source>
</evidence>
<evidence type="ECO:0000313" key="4">
    <source>
        <dbReference type="EMBL" id="MBC2603176.1"/>
    </source>
</evidence>
<dbReference type="Proteomes" id="UP000525652">
    <property type="component" value="Unassembled WGS sequence"/>
</dbReference>
<comment type="caution">
    <text evidence="4">The sequence shown here is derived from an EMBL/GenBank/DDBJ whole genome shotgun (WGS) entry which is preliminary data.</text>
</comment>
<gene>
    <name evidence="4" type="ORF">H5P30_15445</name>
</gene>
<dbReference type="InterPro" id="IPR050738">
    <property type="entry name" value="Sulfatase"/>
</dbReference>
<dbReference type="SUPFAM" id="SSF53649">
    <property type="entry name" value="Alkaline phosphatase-like"/>
    <property type="match status" value="1"/>
</dbReference>
<accession>A0A7X1B056</accession>
<dbReference type="CDD" id="cd16026">
    <property type="entry name" value="GALNS_like"/>
    <property type="match status" value="1"/>
</dbReference>
<protein>
    <submittedName>
        <fullName evidence="4">Sulfatase</fullName>
    </submittedName>
</protein>
<dbReference type="InterPro" id="IPR017850">
    <property type="entry name" value="Alkaline_phosphatase_core_sf"/>
</dbReference>
<dbReference type="InterPro" id="IPR000917">
    <property type="entry name" value="Sulfatase_N"/>
</dbReference>
<dbReference type="Gene3D" id="3.40.720.10">
    <property type="entry name" value="Alkaline Phosphatase, subunit A"/>
    <property type="match status" value="1"/>
</dbReference>
<dbReference type="Pfam" id="PF00884">
    <property type="entry name" value="Sulfatase"/>
    <property type="match status" value="1"/>
</dbReference>